<accession>A0AAD3SHS6</accession>
<reference evidence="1" key="1">
    <citation type="submission" date="2023-05" db="EMBL/GenBank/DDBJ databases">
        <title>Nepenthes gracilis genome sequencing.</title>
        <authorList>
            <person name="Fukushima K."/>
        </authorList>
    </citation>
    <scope>NUCLEOTIDE SEQUENCE</scope>
    <source>
        <strain evidence="1">SING2019-196</strain>
    </source>
</reference>
<dbReference type="Proteomes" id="UP001279734">
    <property type="component" value="Unassembled WGS sequence"/>
</dbReference>
<comment type="caution">
    <text evidence="1">The sequence shown here is derived from an EMBL/GenBank/DDBJ whole genome shotgun (WGS) entry which is preliminary data.</text>
</comment>
<sequence>MLYDFYHIVKKCSTGDGTDKYQSSEEFDLQTRIPGNTPVFRLQFSSGCCGDQEKPDNFGTVLSCISIYFVPICGRQLWIT</sequence>
<protein>
    <submittedName>
        <fullName evidence="1">Uncharacterized protein</fullName>
    </submittedName>
</protein>
<keyword evidence="2" id="KW-1185">Reference proteome</keyword>
<proteinExistence type="predicted"/>
<organism evidence="1 2">
    <name type="scientific">Nepenthes gracilis</name>
    <name type="common">Slender pitcher plant</name>
    <dbReference type="NCBI Taxonomy" id="150966"/>
    <lineage>
        <taxon>Eukaryota</taxon>
        <taxon>Viridiplantae</taxon>
        <taxon>Streptophyta</taxon>
        <taxon>Embryophyta</taxon>
        <taxon>Tracheophyta</taxon>
        <taxon>Spermatophyta</taxon>
        <taxon>Magnoliopsida</taxon>
        <taxon>eudicotyledons</taxon>
        <taxon>Gunneridae</taxon>
        <taxon>Pentapetalae</taxon>
        <taxon>Caryophyllales</taxon>
        <taxon>Nepenthaceae</taxon>
        <taxon>Nepenthes</taxon>
    </lineage>
</organism>
<gene>
    <name evidence="1" type="ORF">Nepgr_013606</name>
</gene>
<evidence type="ECO:0000313" key="2">
    <source>
        <dbReference type="Proteomes" id="UP001279734"/>
    </source>
</evidence>
<evidence type="ECO:0000313" key="1">
    <source>
        <dbReference type="EMBL" id="GMH11765.1"/>
    </source>
</evidence>
<name>A0AAD3SHS6_NEPGR</name>
<dbReference type="EMBL" id="BSYO01000011">
    <property type="protein sequence ID" value="GMH11765.1"/>
    <property type="molecule type" value="Genomic_DNA"/>
</dbReference>
<dbReference type="AlphaFoldDB" id="A0AAD3SHS6"/>